<proteinExistence type="predicted"/>
<feature type="compositionally biased region" description="Basic and acidic residues" evidence="1">
    <location>
        <begin position="480"/>
        <end position="535"/>
    </location>
</feature>
<dbReference type="Pfam" id="PF26118">
    <property type="entry name" value="DUF8035"/>
    <property type="match status" value="1"/>
</dbReference>
<protein>
    <recommendedName>
        <fullName evidence="2">DUF8035 domain-containing protein</fullName>
    </recommendedName>
</protein>
<sequence>MADPARYRYADSAERRSPPLYNPARASMPITSAGYSSLYSGDLHAMSASHHGGLVSRPVDEYRTSTIPVSANTYAVRKEPLSRSTSVNESTRVHRLTDPEGKRPIIVTTKHHPSAPRSGSPSRDPYWSKDEGQYYAQPASSIPRSRAGDHAHSAAAMDEEEYQRLKDRTHQDRLGHRTGEPYRTSRPGPLYAGSDHRTSTLDFDEGYEYTKPSDLVRYDLDHDLHRRRIRRESLDRYYRPTVSISTDLTRPFDQPDRRARGPPPPTTWGLDKINRSAAGGIYDGAGARMPLPPSATLPPDTRRLEIPGSPREEPRGFRPLSMVQDEPGRRGHYGDYYYDDILPPRDIRERELEYFQDDGVVARGFGIRVDSNDLEGRRRLPERLYLDERRERREPQKRYEVREPRKRPDGDLEIVHHEFEDRDRRRHHEHDHAVASEAGRDRKDKRSDDDEPDSKKDSLRDKAAAGLRLAAATVGIGSALKDKNDKPNKEPSPTRRHPEEDVDSRKPDDGDSREKSSRKPDDSDSREKSSRKEPLLGDEDFEIVEYPRDREEPRSGTATEPEAPGPKKSGDAGVSSRDHSSSNDEGKTKSRRRPRHSVFNPNDTAALAEMKARLAELKTDNAARKSEKPERTVADDKETSPATKEPPPEDKTSSTEKREPDPDAAALVPTDGDDKSRDERQARVVPPPKETAQEKKPLKGILKPPRAHFPEEPNPVREGVAPHKDDKSKANVPPGARWTKISRKMVNPEALTIGKERFEVRDDFVIVLRVLSREEIQAYAEATATLRRMSHLPPPPPFAVLRKLEGRRGRLLTNVPFRREQSGEGGSSSAKCGKRRSVTMTVTVSETETETATEAVNENGTVGVTGMASTTRTTTTRRGATASTDAKGMTMSGGSATAKRTGIDDPTGASPMRRRRMRVGRGMGRGRGMMGIIARIE</sequence>
<dbReference type="KEGG" id="ttt:THITE_2112073"/>
<feature type="compositionally biased region" description="Low complexity" evidence="1">
    <location>
        <begin position="844"/>
        <end position="856"/>
    </location>
</feature>
<reference evidence="3 4" key="1">
    <citation type="journal article" date="2011" name="Nat. Biotechnol.">
        <title>Comparative genomic analysis of the thermophilic biomass-degrading fungi Myceliophthora thermophila and Thielavia terrestris.</title>
        <authorList>
            <person name="Berka R.M."/>
            <person name="Grigoriev I.V."/>
            <person name="Otillar R."/>
            <person name="Salamov A."/>
            <person name="Grimwood J."/>
            <person name="Reid I."/>
            <person name="Ishmael N."/>
            <person name="John T."/>
            <person name="Darmond C."/>
            <person name="Moisan M.-C."/>
            <person name="Henrissat B."/>
            <person name="Coutinho P.M."/>
            <person name="Lombard V."/>
            <person name="Natvig D.O."/>
            <person name="Lindquist E."/>
            <person name="Schmutz J."/>
            <person name="Lucas S."/>
            <person name="Harris P."/>
            <person name="Powlowski J."/>
            <person name="Bellemare A."/>
            <person name="Taylor D."/>
            <person name="Butler G."/>
            <person name="de Vries R.P."/>
            <person name="Allijn I.E."/>
            <person name="van den Brink J."/>
            <person name="Ushinsky S."/>
            <person name="Storms R."/>
            <person name="Powell A.J."/>
            <person name="Paulsen I.T."/>
            <person name="Elbourne L.D.H."/>
            <person name="Baker S.E."/>
            <person name="Magnuson J."/>
            <person name="LaBoissiere S."/>
            <person name="Clutterbuck A.J."/>
            <person name="Martinez D."/>
            <person name="Wogulis M."/>
            <person name="de Leon A.L."/>
            <person name="Rey M.W."/>
            <person name="Tsang A."/>
        </authorList>
    </citation>
    <scope>NUCLEOTIDE SEQUENCE [LARGE SCALE GENOMIC DNA]</scope>
    <source>
        <strain evidence="4">ATCC 38088 / NRRL 8126</strain>
    </source>
</reference>
<name>G2R4L6_THETT</name>
<feature type="compositionally biased region" description="Low complexity" evidence="1">
    <location>
        <begin position="865"/>
        <end position="884"/>
    </location>
</feature>
<feature type="region of interest" description="Disordered" evidence="1">
    <location>
        <begin position="139"/>
        <end position="158"/>
    </location>
</feature>
<feature type="compositionally biased region" description="Basic and acidic residues" evidence="1">
    <location>
        <begin position="672"/>
        <end position="682"/>
    </location>
</feature>
<gene>
    <name evidence="3" type="ORF">THITE_2112073</name>
</gene>
<evidence type="ECO:0000259" key="2">
    <source>
        <dbReference type="Pfam" id="PF26118"/>
    </source>
</evidence>
<dbReference type="RefSeq" id="XP_003651587.1">
    <property type="nucleotide sequence ID" value="XM_003651539.1"/>
</dbReference>
<feature type="compositionally biased region" description="Basic and acidic residues" evidence="1">
    <location>
        <begin position="300"/>
        <end position="316"/>
    </location>
</feature>
<dbReference type="STRING" id="578455.G2R4L6"/>
<feature type="compositionally biased region" description="Basic and acidic residues" evidence="1">
    <location>
        <begin position="391"/>
        <end position="423"/>
    </location>
</feature>
<evidence type="ECO:0000313" key="3">
    <source>
        <dbReference type="EMBL" id="AEO65251.1"/>
    </source>
</evidence>
<dbReference type="HOGENOM" id="CLU_005727_0_0_1"/>
<dbReference type="InterPro" id="IPR058348">
    <property type="entry name" value="DUF8035"/>
</dbReference>
<evidence type="ECO:0000256" key="1">
    <source>
        <dbReference type="SAM" id="MobiDB-lite"/>
    </source>
</evidence>
<accession>G2R4L6</accession>
<feature type="domain" description="DUF8035" evidence="2">
    <location>
        <begin position="736"/>
        <end position="788"/>
    </location>
</feature>
<dbReference type="OrthoDB" id="5418088at2759"/>
<dbReference type="AlphaFoldDB" id="G2R4L6"/>
<dbReference type="Proteomes" id="UP000008181">
    <property type="component" value="Chromosome 2"/>
</dbReference>
<feature type="region of interest" description="Disordered" evidence="1">
    <location>
        <begin position="246"/>
        <end position="333"/>
    </location>
</feature>
<feature type="compositionally biased region" description="Basic and acidic residues" evidence="1">
    <location>
        <begin position="646"/>
        <end position="661"/>
    </location>
</feature>
<feature type="region of interest" description="Disordered" evidence="1">
    <location>
        <begin position="391"/>
        <end position="735"/>
    </location>
</feature>
<keyword evidence="4" id="KW-1185">Reference proteome</keyword>
<organism evidence="3 4">
    <name type="scientific">Thermothielavioides terrestris (strain ATCC 38088 / NRRL 8126)</name>
    <name type="common">Thielavia terrestris</name>
    <dbReference type="NCBI Taxonomy" id="578455"/>
    <lineage>
        <taxon>Eukaryota</taxon>
        <taxon>Fungi</taxon>
        <taxon>Dikarya</taxon>
        <taxon>Ascomycota</taxon>
        <taxon>Pezizomycotina</taxon>
        <taxon>Sordariomycetes</taxon>
        <taxon>Sordariomycetidae</taxon>
        <taxon>Sordariales</taxon>
        <taxon>Chaetomiaceae</taxon>
        <taxon>Thermothielavioides</taxon>
        <taxon>Thermothielavioides terrestris</taxon>
    </lineage>
</organism>
<feature type="compositionally biased region" description="Basic and acidic residues" evidence="1">
    <location>
        <begin position="576"/>
        <end position="588"/>
    </location>
</feature>
<evidence type="ECO:0000313" key="4">
    <source>
        <dbReference type="Proteomes" id="UP000008181"/>
    </source>
</evidence>
<feature type="compositionally biased region" description="Basic and acidic residues" evidence="1">
    <location>
        <begin position="708"/>
        <end position="729"/>
    </location>
</feature>
<feature type="compositionally biased region" description="Basic and acidic residues" evidence="1">
    <location>
        <begin position="1"/>
        <end position="17"/>
    </location>
</feature>
<feature type="region of interest" description="Disordered" evidence="1">
    <location>
        <begin position="818"/>
        <end position="837"/>
    </location>
</feature>
<feature type="region of interest" description="Disordered" evidence="1">
    <location>
        <begin position="1"/>
        <end position="27"/>
    </location>
</feature>
<feature type="region of interest" description="Disordered" evidence="1">
    <location>
        <begin position="174"/>
        <end position="196"/>
    </location>
</feature>
<feature type="compositionally biased region" description="Basic and acidic residues" evidence="1">
    <location>
        <begin position="610"/>
        <end position="639"/>
    </location>
</feature>
<feature type="region of interest" description="Disordered" evidence="1">
    <location>
        <begin position="109"/>
        <end position="130"/>
    </location>
</feature>
<dbReference type="eggNOG" id="ENOG502SM5I">
    <property type="taxonomic scope" value="Eukaryota"/>
</dbReference>
<dbReference type="EMBL" id="CP003010">
    <property type="protein sequence ID" value="AEO65251.1"/>
    <property type="molecule type" value="Genomic_DNA"/>
</dbReference>
<dbReference type="GeneID" id="11514739"/>
<feature type="compositionally biased region" description="Basic and acidic residues" evidence="1">
    <location>
        <begin position="430"/>
        <end position="463"/>
    </location>
</feature>
<dbReference type="PANTHER" id="PTHR42081:SF1">
    <property type="entry name" value="ZINC FINGER PROTEIN DHHC DOMAIN CONTAINING PROTEIN"/>
    <property type="match status" value="1"/>
</dbReference>
<feature type="compositionally biased region" description="Basic and acidic residues" evidence="1">
    <location>
        <begin position="545"/>
        <end position="554"/>
    </location>
</feature>
<feature type="region of interest" description="Disordered" evidence="1">
    <location>
        <begin position="844"/>
        <end position="912"/>
    </location>
</feature>
<dbReference type="PANTHER" id="PTHR42081">
    <property type="entry name" value="ZINC FINGER PROTEIN DHHC DOMAIN CONTAINING PROTEIN"/>
    <property type="match status" value="1"/>
</dbReference>